<accession>A0ABD2NLJ6</accession>
<evidence type="ECO:0000313" key="4">
    <source>
        <dbReference type="Proteomes" id="UP001516400"/>
    </source>
</evidence>
<name>A0ABD2NLJ6_9CUCU</name>
<dbReference type="InterPro" id="IPR041588">
    <property type="entry name" value="Integrase_H2C2"/>
</dbReference>
<dbReference type="Proteomes" id="UP001516400">
    <property type="component" value="Unassembled WGS sequence"/>
</dbReference>
<dbReference type="PROSITE" id="PS50994">
    <property type="entry name" value="INTEGRASE"/>
    <property type="match status" value="1"/>
</dbReference>
<dbReference type="EC" id="2.7.7.49" evidence="1"/>
<evidence type="ECO:0000259" key="2">
    <source>
        <dbReference type="PROSITE" id="PS50994"/>
    </source>
</evidence>
<dbReference type="FunFam" id="3.30.420.10:FF:000032">
    <property type="entry name" value="Retrovirus-related Pol polyprotein from transposon 297-like Protein"/>
    <property type="match status" value="1"/>
</dbReference>
<dbReference type="AlphaFoldDB" id="A0ABD2NLJ6"/>
<protein>
    <recommendedName>
        <fullName evidence="1">RNA-directed DNA polymerase</fullName>
        <ecNumber evidence="1">2.7.7.49</ecNumber>
    </recommendedName>
</protein>
<sequence length="264" mass="30863">MFNELIDFLFSKTNITITLVNKPRIKPTSKEQIKGILKENHESTISGHSGFSRTYKRIKENYKWSNMKRDIKNFIKACISCQINKRNNKPGKAPMEITTTSERPFQRIALDIVGPLPLTELGNKFILTMQDDLTKYSYACCIPNHEAKTIADEFLKFITLFGIPETILSDNGTDFTSNVIKELNKLFKIKHIFASPYHPQTNGSLERSHHTLKEYLKHYINESQTNWDEYIPLAMFCYNSHYHKTTNYMPFELLLVENWNYLPH</sequence>
<dbReference type="EMBL" id="JABFTP020000124">
    <property type="protein sequence ID" value="KAL3279297.1"/>
    <property type="molecule type" value="Genomic_DNA"/>
</dbReference>
<feature type="domain" description="Integrase catalytic" evidence="2">
    <location>
        <begin position="100"/>
        <end position="258"/>
    </location>
</feature>
<evidence type="ECO:0000256" key="1">
    <source>
        <dbReference type="ARBA" id="ARBA00012493"/>
    </source>
</evidence>
<dbReference type="Pfam" id="PF17921">
    <property type="entry name" value="Integrase_H2C2"/>
    <property type="match status" value="1"/>
</dbReference>
<dbReference type="FunFam" id="1.10.340.70:FF:000001">
    <property type="entry name" value="Retrovirus-related Pol polyprotein from transposon gypsy-like Protein"/>
    <property type="match status" value="1"/>
</dbReference>
<gene>
    <name evidence="3" type="ORF">HHI36_016805</name>
</gene>
<proteinExistence type="predicted"/>
<dbReference type="Gene3D" id="3.30.420.10">
    <property type="entry name" value="Ribonuclease H-like superfamily/Ribonuclease H"/>
    <property type="match status" value="1"/>
</dbReference>
<dbReference type="InterPro" id="IPR012337">
    <property type="entry name" value="RNaseH-like_sf"/>
</dbReference>
<dbReference type="InterPro" id="IPR050951">
    <property type="entry name" value="Retrovirus_Pol_polyprotein"/>
</dbReference>
<dbReference type="InterPro" id="IPR001584">
    <property type="entry name" value="Integrase_cat-core"/>
</dbReference>
<dbReference type="SUPFAM" id="SSF53098">
    <property type="entry name" value="Ribonuclease H-like"/>
    <property type="match status" value="1"/>
</dbReference>
<dbReference type="Pfam" id="PF00665">
    <property type="entry name" value="rve"/>
    <property type="match status" value="1"/>
</dbReference>
<keyword evidence="4" id="KW-1185">Reference proteome</keyword>
<dbReference type="GO" id="GO:0003964">
    <property type="term" value="F:RNA-directed DNA polymerase activity"/>
    <property type="evidence" value="ECO:0007669"/>
    <property type="project" value="UniProtKB-EC"/>
</dbReference>
<organism evidence="3 4">
    <name type="scientific">Cryptolaemus montrouzieri</name>
    <dbReference type="NCBI Taxonomy" id="559131"/>
    <lineage>
        <taxon>Eukaryota</taxon>
        <taxon>Metazoa</taxon>
        <taxon>Ecdysozoa</taxon>
        <taxon>Arthropoda</taxon>
        <taxon>Hexapoda</taxon>
        <taxon>Insecta</taxon>
        <taxon>Pterygota</taxon>
        <taxon>Neoptera</taxon>
        <taxon>Endopterygota</taxon>
        <taxon>Coleoptera</taxon>
        <taxon>Polyphaga</taxon>
        <taxon>Cucujiformia</taxon>
        <taxon>Coccinelloidea</taxon>
        <taxon>Coccinellidae</taxon>
        <taxon>Scymninae</taxon>
        <taxon>Scymnini</taxon>
        <taxon>Cryptolaemus</taxon>
    </lineage>
</organism>
<reference evidence="3 4" key="1">
    <citation type="journal article" date="2021" name="BMC Biol.">
        <title>Horizontally acquired antibacterial genes associated with adaptive radiation of ladybird beetles.</title>
        <authorList>
            <person name="Li H.S."/>
            <person name="Tang X.F."/>
            <person name="Huang Y.H."/>
            <person name="Xu Z.Y."/>
            <person name="Chen M.L."/>
            <person name="Du X.Y."/>
            <person name="Qiu B.Y."/>
            <person name="Chen P.T."/>
            <person name="Zhang W."/>
            <person name="Slipinski A."/>
            <person name="Escalona H.E."/>
            <person name="Waterhouse R.M."/>
            <person name="Zwick A."/>
            <person name="Pang H."/>
        </authorList>
    </citation>
    <scope>NUCLEOTIDE SEQUENCE [LARGE SCALE GENOMIC DNA]</scope>
    <source>
        <strain evidence="3">SYSU2018</strain>
    </source>
</reference>
<dbReference type="Gene3D" id="1.10.340.70">
    <property type="match status" value="1"/>
</dbReference>
<evidence type="ECO:0000313" key="3">
    <source>
        <dbReference type="EMBL" id="KAL3279297.1"/>
    </source>
</evidence>
<dbReference type="PANTHER" id="PTHR37984">
    <property type="entry name" value="PROTEIN CBG26694"/>
    <property type="match status" value="1"/>
</dbReference>
<dbReference type="InterPro" id="IPR036397">
    <property type="entry name" value="RNaseH_sf"/>
</dbReference>
<comment type="caution">
    <text evidence="3">The sequence shown here is derived from an EMBL/GenBank/DDBJ whole genome shotgun (WGS) entry which is preliminary data.</text>
</comment>
<dbReference type="PANTHER" id="PTHR37984:SF15">
    <property type="entry name" value="INTEGRASE CATALYTIC DOMAIN-CONTAINING PROTEIN"/>
    <property type="match status" value="1"/>
</dbReference>